<keyword evidence="2" id="KW-1185">Reference proteome</keyword>
<dbReference type="Gene3D" id="2.120.10.80">
    <property type="entry name" value="Kelch-type beta propeller"/>
    <property type="match status" value="1"/>
</dbReference>
<sequence>MPRANNLAPLRIVPAGDVPPLPSPLSKVIACGDALFTYYGSDGPDATLRGDASEKIKRTLKFSLRVLTVSKPYWRRVGEEFNDVLRDGWPRFHKSDATAVCHEAELFFFGKVEEGGVWKSQLYKFDLQRQVFEELSANGGPPVMDEVMAVVHMDVLYIYGRSGDRNPLDMLYRYQFQTHRWERVTGGIEPLPSLPAALFAVTLPNVRVTTPARSAAKGVTLAVVTAHRRSEDGRHSNNCRSTIYELYVLDLEQGKWRCESDVLRADEAIGMKASDATVQTKEVLKLRHRDRVDQPKQQSILSPSWLSGR</sequence>
<dbReference type="AlphaFoldDB" id="A0AAE0BLE3"/>
<protein>
    <submittedName>
        <fullName evidence="1">Uncharacterized protein</fullName>
    </submittedName>
</protein>
<gene>
    <name evidence="1" type="ORF">CYMTET_51841</name>
</gene>
<comment type="caution">
    <text evidence="1">The sequence shown here is derived from an EMBL/GenBank/DDBJ whole genome shotgun (WGS) entry which is preliminary data.</text>
</comment>
<organism evidence="1 2">
    <name type="scientific">Cymbomonas tetramitiformis</name>
    <dbReference type="NCBI Taxonomy" id="36881"/>
    <lineage>
        <taxon>Eukaryota</taxon>
        <taxon>Viridiplantae</taxon>
        <taxon>Chlorophyta</taxon>
        <taxon>Pyramimonadophyceae</taxon>
        <taxon>Pyramimonadales</taxon>
        <taxon>Pyramimonadaceae</taxon>
        <taxon>Cymbomonas</taxon>
    </lineage>
</organism>
<name>A0AAE0BLE3_9CHLO</name>
<evidence type="ECO:0000313" key="2">
    <source>
        <dbReference type="Proteomes" id="UP001190700"/>
    </source>
</evidence>
<dbReference type="SUPFAM" id="SSF117281">
    <property type="entry name" value="Kelch motif"/>
    <property type="match status" value="1"/>
</dbReference>
<dbReference type="InterPro" id="IPR015915">
    <property type="entry name" value="Kelch-typ_b-propeller"/>
</dbReference>
<proteinExistence type="predicted"/>
<dbReference type="EMBL" id="LGRX02034328">
    <property type="protein sequence ID" value="KAK3238124.1"/>
    <property type="molecule type" value="Genomic_DNA"/>
</dbReference>
<accession>A0AAE0BLE3</accession>
<reference evidence="1 2" key="1">
    <citation type="journal article" date="2015" name="Genome Biol. Evol.">
        <title>Comparative Genomics of a Bacterivorous Green Alga Reveals Evolutionary Causalities and Consequences of Phago-Mixotrophic Mode of Nutrition.</title>
        <authorList>
            <person name="Burns J.A."/>
            <person name="Paasch A."/>
            <person name="Narechania A."/>
            <person name="Kim E."/>
        </authorList>
    </citation>
    <scope>NUCLEOTIDE SEQUENCE [LARGE SCALE GENOMIC DNA]</scope>
    <source>
        <strain evidence="1 2">PLY_AMNH</strain>
    </source>
</reference>
<dbReference type="Proteomes" id="UP001190700">
    <property type="component" value="Unassembled WGS sequence"/>
</dbReference>
<evidence type="ECO:0000313" key="1">
    <source>
        <dbReference type="EMBL" id="KAK3238124.1"/>
    </source>
</evidence>